<sequence length="550" mass="57933">MKHLLPKAALTLLSLLGLGSYEARASHAQGGDLRYEYIGNQYNPVRPNLYKVTCRFFRDCSGIDAPTSLTLNARVGTPVTSCNSNDSRNTSATLTRQGLPVYGNQYCATTTGVCSASGPDNYEENLYVGTVTLATAPTWTMSVVENARPTLANIGGNTNIVFEAVFNNQIQAGGQVTTITNSSPNFGALPAAFVGWQQAISLNLGAFDADGDSLAYSLVSPLTDCNTPSVYPAAPIGGNYSIGTGCTAAMPATMLSATYPLPSAQLTGACPVRTATPYFLLDAANGTLRFTPIAYTAGSASSQGLNKYALSVKVDEYRRLNGAFQHIGSTRREIFVNVYDCGQNQMPRFASTMQVYGMTGAVALATPIPVRAGAATSLVLTATDANAGQRVLFTANHMSVPGVSITQTGATTLAVEFSPPATLPTGTYYVTVRADDDNCPVRGFEMQTLAFRVTNTTLSSHGPAKQVVSSAFPNPFAEQVSFSLARPTAAASAVEVVDQLGRVVERLPVPAGAGPEASLTWRPAPGLPAGVYLARFPQGQQTVRLMHLTR</sequence>
<dbReference type="EMBL" id="QHKM01000001">
    <property type="protein sequence ID" value="RAK69472.1"/>
    <property type="molecule type" value="Genomic_DNA"/>
</dbReference>
<dbReference type="Proteomes" id="UP000248553">
    <property type="component" value="Unassembled WGS sequence"/>
</dbReference>
<dbReference type="AlphaFoldDB" id="A0A328BQE1"/>
<dbReference type="RefSeq" id="WP_111476208.1">
    <property type="nucleotide sequence ID" value="NZ_QHKM01000001.1"/>
</dbReference>
<reference evidence="3" key="1">
    <citation type="submission" date="2018-05" db="EMBL/GenBank/DDBJ databases">
        <authorList>
            <person name="Nie L."/>
        </authorList>
    </citation>
    <scope>NUCLEOTIDE SEQUENCE [LARGE SCALE GENOMIC DNA]</scope>
    <source>
        <strain evidence="3">NL</strain>
    </source>
</reference>
<evidence type="ECO:0000256" key="1">
    <source>
        <dbReference type="SAM" id="SignalP"/>
    </source>
</evidence>
<comment type="caution">
    <text evidence="2">The sequence shown here is derived from an EMBL/GenBank/DDBJ whole genome shotgun (WGS) entry which is preliminary data.</text>
</comment>
<gene>
    <name evidence="2" type="ORF">DLM85_00975</name>
</gene>
<evidence type="ECO:0008006" key="4">
    <source>
        <dbReference type="Google" id="ProtNLM"/>
    </source>
</evidence>
<name>A0A328BQE1_9BACT</name>
<feature type="chain" id="PRO_5016442504" description="Secretion system C-terminal sorting domain-containing protein" evidence="1">
    <location>
        <begin position="26"/>
        <end position="550"/>
    </location>
</feature>
<accession>A0A328BQE1</accession>
<dbReference type="OrthoDB" id="864079at2"/>
<evidence type="ECO:0000313" key="2">
    <source>
        <dbReference type="EMBL" id="RAK69472.1"/>
    </source>
</evidence>
<protein>
    <recommendedName>
        <fullName evidence="4">Secretion system C-terminal sorting domain-containing protein</fullName>
    </recommendedName>
</protein>
<evidence type="ECO:0000313" key="3">
    <source>
        <dbReference type="Proteomes" id="UP000248553"/>
    </source>
</evidence>
<proteinExistence type="predicted"/>
<keyword evidence="3" id="KW-1185">Reference proteome</keyword>
<keyword evidence="1" id="KW-0732">Signal</keyword>
<organism evidence="2 3">
    <name type="scientific">Hymenobacter edaphi</name>
    <dbReference type="NCBI Taxonomy" id="2211146"/>
    <lineage>
        <taxon>Bacteria</taxon>
        <taxon>Pseudomonadati</taxon>
        <taxon>Bacteroidota</taxon>
        <taxon>Cytophagia</taxon>
        <taxon>Cytophagales</taxon>
        <taxon>Hymenobacteraceae</taxon>
        <taxon>Hymenobacter</taxon>
    </lineage>
</organism>
<feature type="signal peptide" evidence="1">
    <location>
        <begin position="1"/>
        <end position="25"/>
    </location>
</feature>